<proteinExistence type="predicted"/>
<protein>
    <submittedName>
        <fullName evidence="1">Uncharacterized protein</fullName>
    </submittedName>
</protein>
<evidence type="ECO:0000313" key="2">
    <source>
        <dbReference type="Proteomes" id="UP001501079"/>
    </source>
</evidence>
<gene>
    <name evidence="1" type="ORF">GCM10022287_13460</name>
</gene>
<reference evidence="2" key="1">
    <citation type="journal article" date="2019" name="Int. J. Syst. Evol. Microbiol.">
        <title>The Global Catalogue of Microorganisms (GCM) 10K type strain sequencing project: providing services to taxonomists for standard genome sequencing and annotation.</title>
        <authorList>
            <consortium name="The Broad Institute Genomics Platform"/>
            <consortium name="The Broad Institute Genome Sequencing Center for Infectious Disease"/>
            <person name="Wu L."/>
            <person name="Ma J."/>
        </authorList>
    </citation>
    <scope>NUCLEOTIDE SEQUENCE [LARGE SCALE GENOMIC DNA]</scope>
    <source>
        <strain evidence="2">JCM 17591</strain>
    </source>
</reference>
<comment type="caution">
    <text evidence="1">The sequence shown here is derived from an EMBL/GenBank/DDBJ whole genome shotgun (WGS) entry which is preliminary data.</text>
</comment>
<accession>A0ABP7ZX93</accession>
<dbReference type="Proteomes" id="UP001501079">
    <property type="component" value="Unassembled WGS sequence"/>
</dbReference>
<keyword evidence="2" id="KW-1185">Reference proteome</keyword>
<evidence type="ECO:0000313" key="1">
    <source>
        <dbReference type="EMBL" id="GAA4172504.1"/>
    </source>
</evidence>
<dbReference type="EMBL" id="BAABBW010000002">
    <property type="protein sequence ID" value="GAA4172504.1"/>
    <property type="molecule type" value="Genomic_DNA"/>
</dbReference>
<organism evidence="1 2">
    <name type="scientific">Gryllotalpicola koreensis</name>
    <dbReference type="NCBI Taxonomy" id="993086"/>
    <lineage>
        <taxon>Bacteria</taxon>
        <taxon>Bacillati</taxon>
        <taxon>Actinomycetota</taxon>
        <taxon>Actinomycetes</taxon>
        <taxon>Micrococcales</taxon>
        <taxon>Microbacteriaceae</taxon>
        <taxon>Gryllotalpicola</taxon>
    </lineage>
</organism>
<sequence length="78" mass="8511">MGPFRTSTWVTVARLLAEPRGSLAEEIRARMRRVGTVVRRVAPDPFPCVGRAPGPDRGQAAMRRRIGSARARLGAQSV</sequence>
<name>A0ABP7ZX93_9MICO</name>